<dbReference type="InterPro" id="IPR002401">
    <property type="entry name" value="Cyt_P450_E_grp-I"/>
</dbReference>
<proteinExistence type="inferred from homology"/>
<keyword evidence="8" id="KW-1133">Transmembrane helix</keyword>
<dbReference type="EMBL" id="MJBS01000017">
    <property type="protein sequence ID" value="OHF01695.1"/>
    <property type="molecule type" value="Genomic_DNA"/>
</dbReference>
<organism evidence="9 10">
    <name type="scientific">Colletotrichum orchidophilum</name>
    <dbReference type="NCBI Taxonomy" id="1209926"/>
    <lineage>
        <taxon>Eukaryota</taxon>
        <taxon>Fungi</taxon>
        <taxon>Dikarya</taxon>
        <taxon>Ascomycota</taxon>
        <taxon>Pezizomycotina</taxon>
        <taxon>Sordariomycetes</taxon>
        <taxon>Hypocreomycetidae</taxon>
        <taxon>Glomerellales</taxon>
        <taxon>Glomerellaceae</taxon>
        <taxon>Colletotrichum</taxon>
    </lineage>
</organism>
<keyword evidence="5 7" id="KW-0408">Iron</keyword>
<dbReference type="InterPro" id="IPR036396">
    <property type="entry name" value="Cyt_P450_sf"/>
</dbReference>
<evidence type="ECO:0000256" key="2">
    <source>
        <dbReference type="ARBA" id="ARBA00022617"/>
    </source>
</evidence>
<evidence type="ECO:0000256" key="3">
    <source>
        <dbReference type="ARBA" id="ARBA00022723"/>
    </source>
</evidence>
<evidence type="ECO:0000256" key="6">
    <source>
        <dbReference type="ARBA" id="ARBA00023033"/>
    </source>
</evidence>
<dbReference type="Pfam" id="PF00067">
    <property type="entry name" value="p450"/>
    <property type="match status" value="1"/>
</dbReference>
<evidence type="ECO:0008006" key="11">
    <source>
        <dbReference type="Google" id="ProtNLM"/>
    </source>
</evidence>
<accession>A0A1G4BK30</accession>
<dbReference type="SUPFAM" id="SSF48264">
    <property type="entry name" value="Cytochrome P450"/>
    <property type="match status" value="1"/>
</dbReference>
<reference evidence="9 10" key="1">
    <citation type="submission" date="2016-09" db="EMBL/GenBank/DDBJ databases">
        <authorList>
            <person name="Capua I."/>
            <person name="De Benedictis P."/>
            <person name="Joannis T."/>
            <person name="Lombin L.H."/>
            <person name="Cattoli G."/>
        </authorList>
    </citation>
    <scope>NUCLEOTIDE SEQUENCE [LARGE SCALE GENOMIC DNA]</scope>
    <source>
        <strain evidence="9 10">IMI 309357</strain>
    </source>
</reference>
<dbReference type="InterPro" id="IPR001128">
    <property type="entry name" value="Cyt_P450"/>
</dbReference>
<protein>
    <recommendedName>
        <fullName evidence="11">Cytochrome P450</fullName>
    </recommendedName>
</protein>
<evidence type="ECO:0000313" key="10">
    <source>
        <dbReference type="Proteomes" id="UP000176998"/>
    </source>
</evidence>
<dbReference type="PRINTS" id="PR00463">
    <property type="entry name" value="EP450I"/>
</dbReference>
<dbReference type="STRING" id="1209926.A0A1G4BK30"/>
<keyword evidence="6" id="KW-0503">Monooxygenase</keyword>
<dbReference type="GO" id="GO:0004497">
    <property type="term" value="F:monooxygenase activity"/>
    <property type="evidence" value="ECO:0007669"/>
    <property type="project" value="UniProtKB-KW"/>
</dbReference>
<dbReference type="RefSeq" id="XP_022478837.1">
    <property type="nucleotide sequence ID" value="XM_022614536.1"/>
</dbReference>
<comment type="cofactor">
    <cofactor evidence="7">
        <name>heme</name>
        <dbReference type="ChEBI" id="CHEBI:30413"/>
    </cofactor>
</comment>
<dbReference type="AlphaFoldDB" id="A0A1G4BK30"/>
<evidence type="ECO:0000256" key="5">
    <source>
        <dbReference type="ARBA" id="ARBA00023004"/>
    </source>
</evidence>
<dbReference type="GO" id="GO:0005506">
    <property type="term" value="F:iron ion binding"/>
    <property type="evidence" value="ECO:0007669"/>
    <property type="project" value="InterPro"/>
</dbReference>
<keyword evidence="2 7" id="KW-0349">Heme</keyword>
<feature type="transmembrane region" description="Helical" evidence="8">
    <location>
        <begin position="6"/>
        <end position="25"/>
    </location>
</feature>
<feature type="binding site" description="axial binding residue" evidence="7">
    <location>
        <position position="481"/>
    </location>
    <ligand>
        <name>heme</name>
        <dbReference type="ChEBI" id="CHEBI:30413"/>
    </ligand>
    <ligandPart>
        <name>Fe</name>
        <dbReference type="ChEBI" id="CHEBI:18248"/>
    </ligandPart>
</feature>
<dbReference type="InterPro" id="IPR050196">
    <property type="entry name" value="Cytochrome_P450_Monoox"/>
</dbReference>
<dbReference type="GeneID" id="34556046"/>
<keyword evidence="8" id="KW-0472">Membrane</keyword>
<dbReference type="CDD" id="cd11051">
    <property type="entry name" value="CYP59-like"/>
    <property type="match status" value="1"/>
</dbReference>
<dbReference type="PRINTS" id="PR00385">
    <property type="entry name" value="P450"/>
</dbReference>
<dbReference type="Gene3D" id="1.10.630.10">
    <property type="entry name" value="Cytochrome P450"/>
    <property type="match status" value="1"/>
</dbReference>
<comment type="caution">
    <text evidence="9">The sequence shown here is derived from an EMBL/GenBank/DDBJ whole genome shotgun (WGS) entry which is preliminary data.</text>
</comment>
<evidence type="ECO:0000313" key="9">
    <source>
        <dbReference type="EMBL" id="OHF01695.1"/>
    </source>
</evidence>
<keyword evidence="4" id="KW-0560">Oxidoreductase</keyword>
<keyword evidence="3 7" id="KW-0479">Metal-binding</keyword>
<gene>
    <name evidence="9" type="ORF">CORC01_02886</name>
</gene>
<evidence type="ECO:0000256" key="8">
    <source>
        <dbReference type="SAM" id="Phobius"/>
    </source>
</evidence>
<dbReference type="PANTHER" id="PTHR24291:SF50">
    <property type="entry name" value="BIFUNCTIONAL ALBAFLAVENONE MONOOXYGENASE_TERPENE SYNTHASE"/>
    <property type="match status" value="1"/>
</dbReference>
<evidence type="ECO:0000256" key="7">
    <source>
        <dbReference type="PIRSR" id="PIRSR602401-1"/>
    </source>
</evidence>
<sequence>MGVNVLLLFQALAALAAFYIAKFVIRLFQVRSRVRAVSKEHGIEILPHSFIFGHLLLVGSLMEKQAPGLNGQVLPLLLLRKYPDLCNKGLVYIDTWPVSPPMIAVFHPKIADQFTQDRSLPKHSMMREEFHPLTGCDDLVNMEGQTWKTWRAVFNPGFSARNILSLVPAMVEEALVLKKSFENLADSGATVALEDGVMKATVDVIGRAVLGTRLNAQTTDSPVFTALQKQIGLLIPDHGPPNLLKSIHPFRPFRILYYNYIMKREIVPHIERQLQENISEQHGNNGPQTVNSLAMSSYVKEVSAAGSKSQWKLDSQFVEIAVSQLKMFLLAGHDTTASALCFAWYLMRKYPAILEKVRSEHDEVFGTDASAAASRIVENPALLNRLPYTTAVLKETLRLYPPVGTVRQGAHDLFLTEPEKGERFPTDGFMLFVPSQAMHRWESLWPQPDKVIPERWLVKEGDPLHPVKSAFRPFELGPRNCIGQELAMIEMRLILALTVRELEVVPQFAEDAPEVFGEKGYQWMTGTQITAHPKEGMPAKIIRR</sequence>
<dbReference type="GO" id="GO:0016705">
    <property type="term" value="F:oxidoreductase activity, acting on paired donors, with incorporation or reduction of molecular oxygen"/>
    <property type="evidence" value="ECO:0007669"/>
    <property type="project" value="InterPro"/>
</dbReference>
<keyword evidence="10" id="KW-1185">Reference proteome</keyword>
<dbReference type="Proteomes" id="UP000176998">
    <property type="component" value="Unassembled WGS sequence"/>
</dbReference>
<dbReference type="PANTHER" id="PTHR24291">
    <property type="entry name" value="CYTOCHROME P450 FAMILY 4"/>
    <property type="match status" value="1"/>
</dbReference>
<evidence type="ECO:0000256" key="1">
    <source>
        <dbReference type="ARBA" id="ARBA00010617"/>
    </source>
</evidence>
<dbReference type="GO" id="GO:0020037">
    <property type="term" value="F:heme binding"/>
    <property type="evidence" value="ECO:0007669"/>
    <property type="project" value="InterPro"/>
</dbReference>
<evidence type="ECO:0000256" key="4">
    <source>
        <dbReference type="ARBA" id="ARBA00023002"/>
    </source>
</evidence>
<comment type="similarity">
    <text evidence="1">Belongs to the cytochrome P450 family.</text>
</comment>
<keyword evidence="8" id="KW-0812">Transmembrane</keyword>
<name>A0A1G4BK30_9PEZI</name>
<dbReference type="OrthoDB" id="10029320at2759"/>